<gene>
    <name evidence="7" type="ORF">AAFF_G00194080</name>
</gene>
<dbReference type="InterPro" id="IPR016137">
    <property type="entry name" value="RGS"/>
</dbReference>
<organism evidence="7 8">
    <name type="scientific">Aldrovandia affinis</name>
    <dbReference type="NCBI Taxonomy" id="143900"/>
    <lineage>
        <taxon>Eukaryota</taxon>
        <taxon>Metazoa</taxon>
        <taxon>Chordata</taxon>
        <taxon>Craniata</taxon>
        <taxon>Vertebrata</taxon>
        <taxon>Euteleostomi</taxon>
        <taxon>Actinopterygii</taxon>
        <taxon>Neopterygii</taxon>
        <taxon>Teleostei</taxon>
        <taxon>Notacanthiformes</taxon>
        <taxon>Halosauridae</taxon>
        <taxon>Aldrovandia</taxon>
    </lineage>
</organism>
<dbReference type="AlphaFoldDB" id="A0AAD7WW69"/>
<keyword evidence="2" id="KW-0808">Transferase</keyword>
<dbReference type="PROSITE" id="PS50132">
    <property type="entry name" value="RGS"/>
    <property type="match status" value="1"/>
</dbReference>
<proteinExistence type="predicted"/>
<keyword evidence="1" id="KW-0723">Serine/threonine-protein kinase</keyword>
<dbReference type="Proteomes" id="UP001221898">
    <property type="component" value="Unassembled WGS sequence"/>
</dbReference>
<dbReference type="Pfam" id="PF00615">
    <property type="entry name" value="RGS"/>
    <property type="match status" value="1"/>
</dbReference>
<accession>A0AAD7WW69</accession>
<dbReference type="PANTHER" id="PTHR24355:SF11">
    <property type="entry name" value="RHODOPSIN KINASE GRK1"/>
    <property type="match status" value="1"/>
</dbReference>
<evidence type="ECO:0000256" key="4">
    <source>
        <dbReference type="ARBA" id="ARBA00022777"/>
    </source>
</evidence>
<dbReference type="EMBL" id="JAINUG010000026">
    <property type="protein sequence ID" value="KAJ8410504.1"/>
    <property type="molecule type" value="Genomic_DNA"/>
</dbReference>
<evidence type="ECO:0000313" key="7">
    <source>
        <dbReference type="EMBL" id="KAJ8410504.1"/>
    </source>
</evidence>
<dbReference type="GO" id="GO:0005524">
    <property type="term" value="F:ATP binding"/>
    <property type="evidence" value="ECO:0007669"/>
    <property type="project" value="UniProtKB-KW"/>
</dbReference>
<dbReference type="SMART" id="SM00315">
    <property type="entry name" value="RGS"/>
    <property type="match status" value="1"/>
</dbReference>
<reference evidence="7" key="1">
    <citation type="journal article" date="2023" name="Science">
        <title>Genome structures resolve the early diversification of teleost fishes.</title>
        <authorList>
            <person name="Parey E."/>
            <person name="Louis A."/>
            <person name="Montfort J."/>
            <person name="Bouchez O."/>
            <person name="Roques C."/>
            <person name="Iampietro C."/>
            <person name="Lluch J."/>
            <person name="Castinel A."/>
            <person name="Donnadieu C."/>
            <person name="Desvignes T."/>
            <person name="Floi Bucao C."/>
            <person name="Jouanno E."/>
            <person name="Wen M."/>
            <person name="Mejri S."/>
            <person name="Dirks R."/>
            <person name="Jansen H."/>
            <person name="Henkel C."/>
            <person name="Chen W.J."/>
            <person name="Zahm M."/>
            <person name="Cabau C."/>
            <person name="Klopp C."/>
            <person name="Thompson A.W."/>
            <person name="Robinson-Rechavi M."/>
            <person name="Braasch I."/>
            <person name="Lecointre G."/>
            <person name="Bobe J."/>
            <person name="Postlethwait J.H."/>
            <person name="Berthelot C."/>
            <person name="Roest Crollius H."/>
            <person name="Guiguen Y."/>
        </authorList>
    </citation>
    <scope>NUCLEOTIDE SEQUENCE</scope>
    <source>
        <strain evidence="7">NC1722</strain>
    </source>
</reference>
<dbReference type="GO" id="GO:0005737">
    <property type="term" value="C:cytoplasm"/>
    <property type="evidence" value="ECO:0007669"/>
    <property type="project" value="TreeGrafter"/>
</dbReference>
<dbReference type="SUPFAM" id="SSF48097">
    <property type="entry name" value="Regulator of G-protein signaling, RGS"/>
    <property type="match status" value="1"/>
</dbReference>
<dbReference type="GO" id="GO:0050254">
    <property type="term" value="F:rhodopsin kinase activity"/>
    <property type="evidence" value="ECO:0007669"/>
    <property type="project" value="TreeGrafter"/>
</dbReference>
<evidence type="ECO:0000256" key="1">
    <source>
        <dbReference type="ARBA" id="ARBA00022527"/>
    </source>
</evidence>
<dbReference type="Gene3D" id="1.10.167.10">
    <property type="entry name" value="Regulator of G-protein Signalling 4, domain 2"/>
    <property type="match status" value="2"/>
</dbReference>
<dbReference type="InterPro" id="IPR044926">
    <property type="entry name" value="RGS_subdomain_2"/>
</dbReference>
<evidence type="ECO:0000256" key="3">
    <source>
        <dbReference type="ARBA" id="ARBA00022741"/>
    </source>
</evidence>
<dbReference type="GO" id="GO:0009966">
    <property type="term" value="P:regulation of signal transduction"/>
    <property type="evidence" value="ECO:0007669"/>
    <property type="project" value="TreeGrafter"/>
</dbReference>
<keyword evidence="3" id="KW-0547">Nucleotide-binding</keyword>
<name>A0AAD7WW69_9TELE</name>
<keyword evidence="5" id="KW-0067">ATP-binding</keyword>
<evidence type="ECO:0000256" key="5">
    <source>
        <dbReference type="ARBA" id="ARBA00022840"/>
    </source>
</evidence>
<protein>
    <recommendedName>
        <fullName evidence="6">RGS domain-containing protein</fullName>
    </recommendedName>
</protein>
<evidence type="ECO:0000259" key="6">
    <source>
        <dbReference type="PROSITE" id="PS50132"/>
    </source>
</evidence>
<evidence type="ECO:0000313" key="8">
    <source>
        <dbReference type="Proteomes" id="UP001221898"/>
    </source>
</evidence>
<sequence>MDIGGLTTVVVANSAYISARGSFDGTANPAANRDKKYLAKLKLPHITDIEEYDTTEDKDRVHKASKIIQRYMELSAKYFCPFLPENSITKMKEGHKEARDSLFVESLESVLDFLKEVPFTFFLETMYFKRFMQWKWLEMQPIAED</sequence>
<evidence type="ECO:0000256" key="2">
    <source>
        <dbReference type="ARBA" id="ARBA00022679"/>
    </source>
</evidence>
<keyword evidence="4" id="KW-0418">Kinase</keyword>
<feature type="domain" description="RGS" evidence="6">
    <location>
        <begin position="48"/>
        <end position="132"/>
    </location>
</feature>
<keyword evidence="8" id="KW-1185">Reference proteome</keyword>
<dbReference type="InterPro" id="IPR036305">
    <property type="entry name" value="RGS_sf"/>
</dbReference>
<comment type="caution">
    <text evidence="7">The sequence shown here is derived from an EMBL/GenBank/DDBJ whole genome shotgun (WGS) entry which is preliminary data.</text>
</comment>
<dbReference type="PANTHER" id="PTHR24355">
    <property type="entry name" value="G PROTEIN-COUPLED RECEPTOR KINASE/RIBOSOMAL PROTEIN S6 KINASE"/>
    <property type="match status" value="1"/>
</dbReference>